<sequence>MGAVLGSGILILPSYTVHAAGPAAVVSWLLLSLLSFPLAYTFARLALRYQDLGGISVIVKNAFGRTMGAIVGWYFMVWVSVGEAVVGVTGSSYITSAFHLGRDAMYGFAFSFLVVALVTALIGMKMSGNLSLLLSGVVLLLLVSTILFSMPHVESVNFTPFAPHGLSGVGSACVLIFWAFFGWESITHLVPEFKNPHRDVMKATWVSVVLVGAVYTLLAFVTIGTGTSGDGSESSAPLAVLMSQALGVGAGVVTAVITCIVCLGTVNVYLASSSRLAFALARDGVFPRWFEKKSGRDVPNRAVWFLFVTNTVTLLICYVFDLSVDKLILVPVTLGILVYIITTFACVKLLWNDKVGRWTSMLSALFCLGVAPFAQGYLLVPVLVTVACLAYLRWRSHREVTKQAAM</sequence>
<dbReference type="PIRSF" id="PIRSF006060">
    <property type="entry name" value="AA_transporter"/>
    <property type="match status" value="1"/>
</dbReference>
<evidence type="ECO:0000256" key="4">
    <source>
        <dbReference type="ARBA" id="ARBA00022989"/>
    </source>
</evidence>
<evidence type="ECO:0000313" key="7">
    <source>
        <dbReference type="EMBL" id="MBL0386675.1"/>
    </source>
</evidence>
<dbReference type="Gene3D" id="1.20.1740.10">
    <property type="entry name" value="Amino acid/polyamine transporter I"/>
    <property type="match status" value="1"/>
</dbReference>
<feature type="transmembrane region" description="Helical" evidence="6">
    <location>
        <begin position="130"/>
        <end position="149"/>
    </location>
</feature>
<dbReference type="InterPro" id="IPR002293">
    <property type="entry name" value="AA/rel_permease1"/>
</dbReference>
<feature type="transmembrane region" description="Helical" evidence="6">
    <location>
        <begin position="204"/>
        <end position="225"/>
    </location>
</feature>
<gene>
    <name evidence="7" type="ORF">JJB07_08425</name>
</gene>
<feature type="transmembrane region" description="Helical" evidence="6">
    <location>
        <begin position="68"/>
        <end position="93"/>
    </location>
</feature>
<feature type="transmembrane region" description="Helical" evidence="6">
    <location>
        <begin position="161"/>
        <end position="183"/>
    </location>
</feature>
<feature type="transmembrane region" description="Helical" evidence="6">
    <location>
        <begin position="29"/>
        <end position="47"/>
    </location>
</feature>
<evidence type="ECO:0000256" key="1">
    <source>
        <dbReference type="ARBA" id="ARBA00004651"/>
    </source>
</evidence>
<keyword evidence="2" id="KW-1003">Cell membrane</keyword>
<dbReference type="Pfam" id="PF13520">
    <property type="entry name" value="AA_permease_2"/>
    <property type="match status" value="1"/>
</dbReference>
<protein>
    <submittedName>
        <fullName evidence="7">Amino acid permease</fullName>
    </submittedName>
</protein>
<dbReference type="PANTHER" id="PTHR42770:SF13">
    <property type="entry name" value="L-METHIONINE_BRANCHED-CHAIN AMINO ACID EXPORTER YJEH"/>
    <property type="match status" value="1"/>
</dbReference>
<evidence type="ECO:0000256" key="3">
    <source>
        <dbReference type="ARBA" id="ARBA00022692"/>
    </source>
</evidence>
<evidence type="ECO:0000313" key="8">
    <source>
        <dbReference type="Proteomes" id="UP000602284"/>
    </source>
</evidence>
<dbReference type="Proteomes" id="UP000602284">
    <property type="component" value="Unassembled WGS sequence"/>
</dbReference>
<keyword evidence="5 6" id="KW-0472">Membrane</keyword>
<feature type="transmembrane region" description="Helical" evidence="6">
    <location>
        <begin position="105"/>
        <end position="123"/>
    </location>
</feature>
<evidence type="ECO:0000256" key="6">
    <source>
        <dbReference type="SAM" id="Phobius"/>
    </source>
</evidence>
<comment type="subcellular location">
    <subcellularLocation>
        <location evidence="1">Cell membrane</location>
        <topology evidence="1">Multi-pass membrane protein</topology>
    </subcellularLocation>
</comment>
<feature type="transmembrane region" description="Helical" evidence="6">
    <location>
        <begin position="245"/>
        <end position="270"/>
    </location>
</feature>
<feature type="transmembrane region" description="Helical" evidence="6">
    <location>
        <begin position="327"/>
        <end position="351"/>
    </location>
</feature>
<keyword evidence="3 6" id="KW-0812">Transmembrane</keyword>
<name>A0ABS1J924_9BACL</name>
<accession>A0ABS1J924</accession>
<keyword evidence="8" id="KW-1185">Reference proteome</keyword>
<reference evidence="7 8" key="1">
    <citation type="submission" date="2021-01" db="EMBL/GenBank/DDBJ databases">
        <title>Tumebacillus sp. strain ITR2 16S ribosomal RNA gene Genome sequencing and assembly.</title>
        <authorList>
            <person name="Kang M."/>
        </authorList>
    </citation>
    <scope>NUCLEOTIDE SEQUENCE [LARGE SCALE GENOMIC DNA]</scope>
    <source>
        <strain evidence="7 8">ITR2</strain>
    </source>
</reference>
<feature type="transmembrane region" description="Helical" evidence="6">
    <location>
        <begin position="363"/>
        <end position="392"/>
    </location>
</feature>
<feature type="transmembrane region" description="Helical" evidence="6">
    <location>
        <begin position="302"/>
        <end position="321"/>
    </location>
</feature>
<proteinExistence type="predicted"/>
<comment type="caution">
    <text evidence="7">The sequence shown here is derived from an EMBL/GenBank/DDBJ whole genome shotgun (WGS) entry which is preliminary data.</text>
</comment>
<keyword evidence="4 6" id="KW-1133">Transmembrane helix</keyword>
<evidence type="ECO:0000256" key="2">
    <source>
        <dbReference type="ARBA" id="ARBA00022475"/>
    </source>
</evidence>
<organism evidence="7 8">
    <name type="scientific">Tumebacillus amylolyticus</name>
    <dbReference type="NCBI Taxonomy" id="2801339"/>
    <lineage>
        <taxon>Bacteria</taxon>
        <taxon>Bacillati</taxon>
        <taxon>Bacillota</taxon>
        <taxon>Bacilli</taxon>
        <taxon>Bacillales</taxon>
        <taxon>Alicyclobacillaceae</taxon>
        <taxon>Tumebacillus</taxon>
    </lineage>
</organism>
<dbReference type="InterPro" id="IPR050367">
    <property type="entry name" value="APC_superfamily"/>
</dbReference>
<dbReference type="EMBL" id="JAEQNB010000002">
    <property type="protein sequence ID" value="MBL0386675.1"/>
    <property type="molecule type" value="Genomic_DNA"/>
</dbReference>
<evidence type="ECO:0000256" key="5">
    <source>
        <dbReference type="ARBA" id="ARBA00023136"/>
    </source>
</evidence>
<dbReference type="PANTHER" id="PTHR42770">
    <property type="entry name" value="AMINO ACID TRANSPORTER-RELATED"/>
    <property type="match status" value="1"/>
</dbReference>